<organism evidence="8 9">
    <name type="scientific">Botryosphaeria dothidea</name>
    <dbReference type="NCBI Taxonomy" id="55169"/>
    <lineage>
        <taxon>Eukaryota</taxon>
        <taxon>Fungi</taxon>
        <taxon>Dikarya</taxon>
        <taxon>Ascomycota</taxon>
        <taxon>Pezizomycotina</taxon>
        <taxon>Dothideomycetes</taxon>
        <taxon>Dothideomycetes incertae sedis</taxon>
        <taxon>Botryosphaeriales</taxon>
        <taxon>Botryosphaeriaceae</taxon>
        <taxon>Botryosphaeria</taxon>
    </lineage>
</organism>
<dbReference type="EMBL" id="WWBZ02000022">
    <property type="protein sequence ID" value="KAF4307718.1"/>
    <property type="molecule type" value="Genomic_DNA"/>
</dbReference>
<comment type="cofactor">
    <cofactor evidence="1 6">
        <name>heme</name>
        <dbReference type="ChEBI" id="CHEBI:30413"/>
    </cofactor>
</comment>
<keyword evidence="3 6" id="KW-0349">Heme</keyword>
<dbReference type="GO" id="GO:0004497">
    <property type="term" value="F:monooxygenase activity"/>
    <property type="evidence" value="ECO:0007669"/>
    <property type="project" value="InterPro"/>
</dbReference>
<evidence type="ECO:0000256" key="5">
    <source>
        <dbReference type="ARBA" id="ARBA00023004"/>
    </source>
</evidence>
<dbReference type="AlphaFoldDB" id="A0A8H4IWM2"/>
<keyword evidence="7" id="KW-1133">Transmembrane helix</keyword>
<reference evidence="8" key="1">
    <citation type="submission" date="2020-04" db="EMBL/GenBank/DDBJ databases">
        <title>Genome Assembly and Annotation of Botryosphaeria dothidea sdau 11-99, a Latent Pathogen of Apple Fruit Ring Rot in China.</title>
        <authorList>
            <person name="Yu C."/>
            <person name="Diao Y."/>
            <person name="Lu Q."/>
            <person name="Zhao J."/>
            <person name="Cui S."/>
            <person name="Peng C."/>
            <person name="He B."/>
            <person name="Liu H."/>
        </authorList>
    </citation>
    <scope>NUCLEOTIDE SEQUENCE [LARGE SCALE GENOMIC DNA]</scope>
    <source>
        <strain evidence="8">Sdau11-99</strain>
    </source>
</reference>
<dbReference type="Pfam" id="PF00067">
    <property type="entry name" value="p450"/>
    <property type="match status" value="1"/>
</dbReference>
<accession>A0A8H4IWM2</accession>
<keyword evidence="4 6" id="KW-0479">Metal-binding</keyword>
<comment type="similarity">
    <text evidence="2">Belongs to the cytochrome P450 family.</text>
</comment>
<dbReference type="Gene3D" id="1.10.630.10">
    <property type="entry name" value="Cytochrome P450"/>
    <property type="match status" value="1"/>
</dbReference>
<evidence type="ECO:0000313" key="8">
    <source>
        <dbReference type="EMBL" id="KAF4307718.1"/>
    </source>
</evidence>
<evidence type="ECO:0000256" key="3">
    <source>
        <dbReference type="ARBA" id="ARBA00022617"/>
    </source>
</evidence>
<dbReference type="PANTHER" id="PTHR24305">
    <property type="entry name" value="CYTOCHROME P450"/>
    <property type="match status" value="1"/>
</dbReference>
<dbReference type="GO" id="GO:0005506">
    <property type="term" value="F:iron ion binding"/>
    <property type="evidence" value="ECO:0007669"/>
    <property type="project" value="InterPro"/>
</dbReference>
<evidence type="ECO:0000313" key="9">
    <source>
        <dbReference type="Proteomes" id="UP000572817"/>
    </source>
</evidence>
<evidence type="ECO:0000256" key="1">
    <source>
        <dbReference type="ARBA" id="ARBA00001971"/>
    </source>
</evidence>
<dbReference type="SUPFAM" id="SSF48264">
    <property type="entry name" value="Cytochrome P450"/>
    <property type="match status" value="1"/>
</dbReference>
<dbReference type="InterPro" id="IPR002401">
    <property type="entry name" value="Cyt_P450_E_grp-I"/>
</dbReference>
<proteinExistence type="inferred from homology"/>
<evidence type="ECO:0000256" key="2">
    <source>
        <dbReference type="ARBA" id="ARBA00010617"/>
    </source>
</evidence>
<keyword evidence="5 6" id="KW-0408">Iron</keyword>
<gene>
    <name evidence="8" type="ORF">GTA08_BOTSDO04254</name>
</gene>
<name>A0A8H4IWM2_9PEZI</name>
<dbReference type="PRINTS" id="PR00463">
    <property type="entry name" value="EP450I"/>
</dbReference>
<dbReference type="CDD" id="cd11058">
    <property type="entry name" value="CYP60B-like"/>
    <property type="match status" value="1"/>
</dbReference>
<dbReference type="InterPro" id="IPR001128">
    <property type="entry name" value="Cyt_P450"/>
</dbReference>
<protein>
    <submittedName>
        <fullName evidence="8">Cytochrome p450</fullName>
    </submittedName>
</protein>
<comment type="caution">
    <text evidence="8">The sequence shown here is derived from an EMBL/GenBank/DDBJ whole genome shotgun (WGS) entry which is preliminary data.</text>
</comment>
<dbReference type="InterPro" id="IPR036396">
    <property type="entry name" value="Cyt_P450_sf"/>
</dbReference>
<evidence type="ECO:0000256" key="7">
    <source>
        <dbReference type="SAM" id="Phobius"/>
    </source>
</evidence>
<keyword evidence="7" id="KW-0812">Transmembrane</keyword>
<dbReference type="Proteomes" id="UP000572817">
    <property type="component" value="Unassembled WGS sequence"/>
</dbReference>
<dbReference type="PANTHER" id="PTHR24305:SF210">
    <property type="entry name" value="CYTOCHROME P450 MONOOXYGENASE ASQL-RELATED"/>
    <property type="match status" value="1"/>
</dbReference>
<keyword evidence="9" id="KW-1185">Reference proteome</keyword>
<dbReference type="OrthoDB" id="1470350at2759"/>
<feature type="transmembrane region" description="Helical" evidence="7">
    <location>
        <begin position="12"/>
        <end position="32"/>
    </location>
</feature>
<dbReference type="PRINTS" id="PR00385">
    <property type="entry name" value="P450"/>
</dbReference>
<evidence type="ECO:0000256" key="4">
    <source>
        <dbReference type="ARBA" id="ARBA00022723"/>
    </source>
</evidence>
<evidence type="ECO:0000256" key="6">
    <source>
        <dbReference type="PIRSR" id="PIRSR602401-1"/>
    </source>
</evidence>
<dbReference type="GO" id="GO:0020037">
    <property type="term" value="F:heme binding"/>
    <property type="evidence" value="ECO:0007669"/>
    <property type="project" value="InterPro"/>
</dbReference>
<keyword evidence="7" id="KW-0472">Membrane</keyword>
<feature type="binding site" description="axial binding residue" evidence="6">
    <location>
        <position position="442"/>
    </location>
    <ligand>
        <name>heme</name>
        <dbReference type="ChEBI" id="CHEBI:30413"/>
    </ligand>
    <ligandPart>
        <name>Fe</name>
        <dbReference type="ChEBI" id="CHEBI:18248"/>
    </ligandPart>
</feature>
<sequence>MEFPISIKNFCVVIGFIILLKVLWTVTYNVFFHPLARFPGPKYAATTKLVKHYKAVTGGQHKWVKEQHDKYGPVVRLGPEIMSYTNPEAQKDVCGHRTATHKANLKDFTFFAKEVNGVPSLVSIEDHEEHGRVRRIFSNAFSDKALKEQESLIRKYADKLVDSLMKQVEAGKTPDMVKMYNCTTFDVMADLCFGESLGLLDNSEYSPWVEAIFGGFKAMQLAYVSRDYPSLAPLFNLLIPQSLQKKRQEHFQYSIDRVNNRLHADTDRPDIWTLVLRHQEKGNGLTNAQMHSNSSLFMVAGTETTATLLSGLTDLLLKNPDKLAALTSEIRNSFGATDELKINNLQRLTYLQACLNEGLRMYPPTPLGAPRIVPEGGNIVCNEFLPAGTSVSVNYWAAFRSADNFYAPECFIPERWLPEPPQEFVNDKRDVMQPFSVGPYACLGKNLAYHEMRLILAKVLYKFDLVPYAAFGDRAGEIDWADHKLFGLWEKPPLPVELVKVS</sequence>
<dbReference type="GO" id="GO:0016705">
    <property type="term" value="F:oxidoreductase activity, acting on paired donors, with incorporation or reduction of molecular oxygen"/>
    <property type="evidence" value="ECO:0007669"/>
    <property type="project" value="InterPro"/>
</dbReference>
<dbReference type="InterPro" id="IPR050121">
    <property type="entry name" value="Cytochrome_P450_monoxygenase"/>
</dbReference>